<dbReference type="OrthoDB" id="9804921at2"/>
<comment type="cofactor">
    <cofactor evidence="1">
        <name>Mg(2+)</name>
        <dbReference type="ChEBI" id="CHEBI:18420"/>
    </cofactor>
</comment>
<organism evidence="12 13">
    <name type="scientific">Candidatus Thermokryptus mobilis</name>
    <dbReference type="NCBI Taxonomy" id="1643428"/>
    <lineage>
        <taxon>Bacteria</taxon>
        <taxon>Pseudomonadati</taxon>
        <taxon>Candidatus Kryptoniota</taxon>
        <taxon>Candidatus Thermokryptus</taxon>
    </lineage>
</organism>
<dbReference type="PROSITE" id="PS51706">
    <property type="entry name" value="G_ENGB"/>
    <property type="match status" value="1"/>
</dbReference>
<dbReference type="SUPFAM" id="SSF52540">
    <property type="entry name" value="P-loop containing nucleoside triphosphate hydrolases"/>
    <property type="match status" value="1"/>
</dbReference>
<dbReference type="InterPro" id="IPR027417">
    <property type="entry name" value="P-loop_NTPase"/>
</dbReference>
<dbReference type="Pfam" id="PF01926">
    <property type="entry name" value="MMR_HSR1"/>
    <property type="match status" value="1"/>
</dbReference>
<keyword evidence="7 10" id="KW-0342">GTP-binding</keyword>
<dbReference type="InterPro" id="IPR030393">
    <property type="entry name" value="G_ENGB_dom"/>
</dbReference>
<comment type="similarity">
    <text evidence="2 10">Belongs to the TRAFAC class TrmE-Era-EngA-EngB-Septin-like GTPase superfamily. EngB GTPase family.</text>
</comment>
<evidence type="ECO:0000313" key="12">
    <source>
        <dbReference type="EMBL" id="CUU01146.1"/>
    </source>
</evidence>
<comment type="function">
    <text evidence="10">Necessary for normal cell division and for the maintenance of normal septation.</text>
</comment>
<keyword evidence="4" id="KW-0479">Metal-binding</keyword>
<evidence type="ECO:0000313" key="13">
    <source>
        <dbReference type="Proteomes" id="UP000320623"/>
    </source>
</evidence>
<dbReference type="InterPro" id="IPR006073">
    <property type="entry name" value="GTP-bd"/>
</dbReference>
<dbReference type="RefSeq" id="WP_140943983.1">
    <property type="nucleotide sequence ID" value="NZ_FAOO01000001.1"/>
</dbReference>
<keyword evidence="5 10" id="KW-0547">Nucleotide-binding</keyword>
<name>A0A0S4MQ49_9BACT</name>
<dbReference type="STRING" id="1643428.GCA_001442855_00172"/>
<dbReference type="InterPro" id="IPR019987">
    <property type="entry name" value="GTP-bd_ribosome_bio_YsxC"/>
</dbReference>
<dbReference type="HAMAP" id="MF_00321">
    <property type="entry name" value="GTPase_EngB"/>
    <property type="match status" value="1"/>
</dbReference>
<keyword evidence="3 10" id="KW-0132">Cell division</keyword>
<gene>
    <name evidence="10" type="primary">engB</name>
    <name evidence="12" type="ORF">JGI1_00183</name>
</gene>
<dbReference type="PANTHER" id="PTHR11649:SF13">
    <property type="entry name" value="ENGB-TYPE G DOMAIN-CONTAINING PROTEIN"/>
    <property type="match status" value="1"/>
</dbReference>
<sequence>MKITSARFIASLSDIRQLPTDGLPEVALVGRSNVGKSSLINKICNKKNLAFVSSTPGKTQTINFFLINESFYIVDLPGYGYAKVPEHVKAGWSKLIENYLGGREQLKLVLHIVDARHEPTELDKMMAGWLDYFKIPYVIVITKIDKIARSKIARQVEMIKNAFGKLRYCQQFVTFSAITGVGKNELLSIIEQYIGSVQRGKNISKTQGRQPQKVS</sequence>
<evidence type="ECO:0000256" key="9">
    <source>
        <dbReference type="ARBA" id="ARBA00023306"/>
    </source>
</evidence>
<evidence type="ECO:0000256" key="8">
    <source>
        <dbReference type="ARBA" id="ARBA00023210"/>
    </source>
</evidence>
<evidence type="ECO:0000256" key="3">
    <source>
        <dbReference type="ARBA" id="ARBA00022618"/>
    </source>
</evidence>
<evidence type="ECO:0000256" key="4">
    <source>
        <dbReference type="ARBA" id="ARBA00022723"/>
    </source>
</evidence>
<evidence type="ECO:0000256" key="1">
    <source>
        <dbReference type="ARBA" id="ARBA00001946"/>
    </source>
</evidence>
<protein>
    <recommendedName>
        <fullName evidence="10">Probable GTP-binding protein EngB</fullName>
    </recommendedName>
</protein>
<evidence type="ECO:0000256" key="2">
    <source>
        <dbReference type="ARBA" id="ARBA00009638"/>
    </source>
</evidence>
<dbReference type="NCBIfam" id="TIGR03598">
    <property type="entry name" value="GTPase_YsxC"/>
    <property type="match status" value="1"/>
</dbReference>
<evidence type="ECO:0000259" key="11">
    <source>
        <dbReference type="PROSITE" id="PS51706"/>
    </source>
</evidence>
<dbReference type="Proteomes" id="UP000320623">
    <property type="component" value="Unassembled WGS sequence"/>
</dbReference>
<dbReference type="GO" id="GO:0005829">
    <property type="term" value="C:cytosol"/>
    <property type="evidence" value="ECO:0007669"/>
    <property type="project" value="TreeGrafter"/>
</dbReference>
<dbReference type="Gene3D" id="3.40.50.300">
    <property type="entry name" value="P-loop containing nucleotide triphosphate hydrolases"/>
    <property type="match status" value="1"/>
</dbReference>
<keyword evidence="9 10" id="KW-0131">Cell cycle</keyword>
<keyword evidence="6" id="KW-0460">Magnesium</keyword>
<keyword evidence="13" id="KW-1185">Reference proteome</keyword>
<reference evidence="13" key="1">
    <citation type="submission" date="2015-11" db="EMBL/GenBank/DDBJ databases">
        <authorList>
            <person name="Varghese N."/>
        </authorList>
    </citation>
    <scope>NUCLEOTIDE SEQUENCE [LARGE SCALE GENOMIC DNA]</scope>
</reference>
<evidence type="ECO:0000256" key="6">
    <source>
        <dbReference type="ARBA" id="ARBA00022842"/>
    </source>
</evidence>
<dbReference type="FunFam" id="3.40.50.300:FF:000098">
    <property type="entry name" value="Probable GTP-binding protein EngB"/>
    <property type="match status" value="1"/>
</dbReference>
<dbReference type="GO" id="GO:0046872">
    <property type="term" value="F:metal ion binding"/>
    <property type="evidence" value="ECO:0007669"/>
    <property type="project" value="UniProtKB-KW"/>
</dbReference>
<dbReference type="GO" id="GO:0005525">
    <property type="term" value="F:GTP binding"/>
    <property type="evidence" value="ECO:0007669"/>
    <property type="project" value="UniProtKB-UniRule"/>
</dbReference>
<dbReference type="GO" id="GO:0000917">
    <property type="term" value="P:division septum assembly"/>
    <property type="evidence" value="ECO:0007669"/>
    <property type="project" value="UniProtKB-KW"/>
</dbReference>
<dbReference type="AlphaFoldDB" id="A0A0S4MQ49"/>
<dbReference type="EMBL" id="FAOO01000001">
    <property type="protein sequence ID" value="CUU01146.1"/>
    <property type="molecule type" value="Genomic_DNA"/>
</dbReference>
<feature type="domain" description="EngB-type G" evidence="11">
    <location>
        <begin position="22"/>
        <end position="196"/>
    </location>
</feature>
<proteinExistence type="inferred from homology"/>
<evidence type="ECO:0000256" key="10">
    <source>
        <dbReference type="HAMAP-Rule" id="MF_00321"/>
    </source>
</evidence>
<evidence type="ECO:0000256" key="7">
    <source>
        <dbReference type="ARBA" id="ARBA00023134"/>
    </source>
</evidence>
<keyword evidence="8 10" id="KW-0717">Septation</keyword>
<evidence type="ECO:0000256" key="5">
    <source>
        <dbReference type="ARBA" id="ARBA00022741"/>
    </source>
</evidence>
<dbReference type="PANTHER" id="PTHR11649">
    <property type="entry name" value="MSS1/TRME-RELATED GTP-BINDING PROTEIN"/>
    <property type="match status" value="1"/>
</dbReference>
<accession>A0A0S4MQ49</accession>
<dbReference type="CDD" id="cd01876">
    <property type="entry name" value="YihA_EngB"/>
    <property type="match status" value="1"/>
</dbReference>